<proteinExistence type="predicted"/>
<dbReference type="STRING" id="50990.A0A4Y7QNI9"/>
<protein>
    <recommendedName>
        <fullName evidence="3">BTB domain-containing protein</fullName>
    </recommendedName>
</protein>
<evidence type="ECO:0008006" key="3">
    <source>
        <dbReference type="Google" id="ProtNLM"/>
    </source>
</evidence>
<evidence type="ECO:0000313" key="2">
    <source>
        <dbReference type="Proteomes" id="UP000294933"/>
    </source>
</evidence>
<reference evidence="1 2" key="1">
    <citation type="submission" date="2018-06" db="EMBL/GenBank/DDBJ databases">
        <title>A transcriptomic atlas of mushroom development highlights an independent origin of complex multicellularity.</title>
        <authorList>
            <consortium name="DOE Joint Genome Institute"/>
            <person name="Krizsan K."/>
            <person name="Almasi E."/>
            <person name="Merenyi Z."/>
            <person name="Sahu N."/>
            <person name="Viragh M."/>
            <person name="Koszo T."/>
            <person name="Mondo S."/>
            <person name="Kiss B."/>
            <person name="Balint B."/>
            <person name="Kues U."/>
            <person name="Barry K."/>
            <person name="Hegedus J.C."/>
            <person name="Henrissat B."/>
            <person name="Johnson J."/>
            <person name="Lipzen A."/>
            <person name="Ohm R."/>
            <person name="Nagy I."/>
            <person name="Pangilinan J."/>
            <person name="Yan J."/>
            <person name="Xiong Y."/>
            <person name="Grigoriev I.V."/>
            <person name="Hibbett D.S."/>
            <person name="Nagy L.G."/>
        </authorList>
    </citation>
    <scope>NUCLEOTIDE SEQUENCE [LARGE SCALE GENOMIC DNA]</scope>
    <source>
        <strain evidence="1 2">SZMC22713</strain>
    </source>
</reference>
<dbReference type="OrthoDB" id="3335429at2759"/>
<gene>
    <name evidence="1" type="ORF">BD410DRAFT_738597</name>
</gene>
<keyword evidence="2" id="KW-1185">Reference proteome</keyword>
<accession>A0A4Y7QNI9</accession>
<dbReference type="Gene3D" id="3.30.710.10">
    <property type="entry name" value="Potassium Channel Kv1.1, Chain A"/>
    <property type="match status" value="1"/>
</dbReference>
<dbReference type="AlphaFoldDB" id="A0A4Y7QNI9"/>
<dbReference type="VEuPathDB" id="FungiDB:BD410DRAFT_738597"/>
<dbReference type="Proteomes" id="UP000294933">
    <property type="component" value="Unassembled WGS sequence"/>
</dbReference>
<organism evidence="1 2">
    <name type="scientific">Rickenella mellea</name>
    <dbReference type="NCBI Taxonomy" id="50990"/>
    <lineage>
        <taxon>Eukaryota</taxon>
        <taxon>Fungi</taxon>
        <taxon>Dikarya</taxon>
        <taxon>Basidiomycota</taxon>
        <taxon>Agaricomycotina</taxon>
        <taxon>Agaricomycetes</taxon>
        <taxon>Hymenochaetales</taxon>
        <taxon>Rickenellaceae</taxon>
        <taxon>Rickenella</taxon>
    </lineage>
</organism>
<evidence type="ECO:0000313" key="1">
    <source>
        <dbReference type="EMBL" id="TDL28838.1"/>
    </source>
</evidence>
<dbReference type="InterPro" id="IPR011333">
    <property type="entry name" value="SKP1/BTB/POZ_sf"/>
</dbReference>
<dbReference type="EMBL" id="ML170157">
    <property type="protein sequence ID" value="TDL28838.1"/>
    <property type="molecule type" value="Genomic_DNA"/>
</dbReference>
<name>A0A4Y7QNI9_9AGAM</name>
<sequence>MSWSSFNCTNPDFSVRSIPDDVKFDVSKNSLINGSEVFRNMFSICDVSRTETTETNVLDLDEAAGILTVLLRLIHEPPEEYDPVDFVPLDKFETQIPVITPTAAIPLPLLPKLFQLADKYELSQPIVRTLQTHLVAHKSTSPLRVYGIATQLSLDTIAAEASYYLLLPPLRTYSLADIRSIPTAEAYHKLVLLHSYRISKLREIVLGEEIFPHGYGECPAHKLVIEHAWDERRKEVAIRIESGGHLSQAVL</sequence>